<reference evidence="2 3" key="1">
    <citation type="submission" date="2018-11" db="EMBL/GenBank/DDBJ databases">
        <title>Vibrio ponticus strain CAIM 1751 pathogenic for the snapper Lutjanus guttatus.</title>
        <authorList>
            <person name="Soto-Rodriguez S."/>
            <person name="Lozano-Olvera R."/>
            <person name="Gomez-Gil B."/>
        </authorList>
    </citation>
    <scope>NUCLEOTIDE SEQUENCE [LARGE SCALE GENOMIC DNA]</scope>
    <source>
        <strain evidence="2 3">CAIM 1751</strain>
    </source>
</reference>
<sequence length="160" mass="18475">MTGLRASIADLVLEKRFAVWLMMIILLCGVLLFSWHKLMAQTESTALSVASKRILERANYYQQQWLLAGQPEQLQVNQKFIQFSAKGWALPLNQASKVDCNYWWKLFYEEQRVLGSLPDKINDNSKASNYQCDYSFSAKDHLEVSLIDDKFVVNVIFTAE</sequence>
<dbReference type="AlphaFoldDB" id="A0A3N3E559"/>
<dbReference type="RefSeq" id="WP_123780586.1">
    <property type="nucleotide sequence ID" value="NZ_RKIK01000005.1"/>
</dbReference>
<feature type="transmembrane region" description="Helical" evidence="1">
    <location>
        <begin position="17"/>
        <end position="35"/>
    </location>
</feature>
<evidence type="ECO:0000313" key="3">
    <source>
        <dbReference type="Proteomes" id="UP000278792"/>
    </source>
</evidence>
<keyword evidence="1" id="KW-0472">Membrane</keyword>
<name>A0A3N3E559_9VIBR</name>
<gene>
    <name evidence="2" type="ORF">EGH82_03500</name>
</gene>
<accession>A0A3N3E559</accession>
<comment type="caution">
    <text evidence="2">The sequence shown here is derived from an EMBL/GenBank/DDBJ whole genome shotgun (WGS) entry which is preliminary data.</text>
</comment>
<evidence type="ECO:0000256" key="1">
    <source>
        <dbReference type="SAM" id="Phobius"/>
    </source>
</evidence>
<proteinExistence type="predicted"/>
<dbReference type="Proteomes" id="UP000278792">
    <property type="component" value="Unassembled WGS sequence"/>
</dbReference>
<dbReference type="EMBL" id="RKIK01000005">
    <property type="protein sequence ID" value="ROV61874.1"/>
    <property type="molecule type" value="Genomic_DNA"/>
</dbReference>
<organism evidence="2 3">
    <name type="scientific">Vibrio ponticus</name>
    <dbReference type="NCBI Taxonomy" id="265668"/>
    <lineage>
        <taxon>Bacteria</taxon>
        <taxon>Pseudomonadati</taxon>
        <taxon>Pseudomonadota</taxon>
        <taxon>Gammaproteobacteria</taxon>
        <taxon>Vibrionales</taxon>
        <taxon>Vibrionaceae</taxon>
        <taxon>Vibrio</taxon>
    </lineage>
</organism>
<protein>
    <submittedName>
        <fullName evidence="2">MSHA biogenesis protein MshF</fullName>
    </submittedName>
</protein>
<evidence type="ECO:0000313" key="2">
    <source>
        <dbReference type="EMBL" id="ROV61874.1"/>
    </source>
</evidence>
<keyword evidence="1" id="KW-1133">Transmembrane helix</keyword>
<keyword evidence="1" id="KW-0812">Transmembrane</keyword>